<gene>
    <name evidence="2" type="ORF">BGZ95_010835</name>
</gene>
<sequence>MNTTLGMPEMLHTIAGHLDGPDLLACIQVCRLWHKIFLPSLWHTIDDSKYAWPSILSLYDSEDSLGEQDEAWLRNIFSKYGHLIRHLSVSWKILIDILSTLPEVCVNIQELSTFDVCENITEEEESEERWYSNMVMGQAATKYRPGNPTAQMGRILDPVDCV</sequence>
<dbReference type="Gene3D" id="1.20.1280.50">
    <property type="match status" value="1"/>
</dbReference>
<comment type="caution">
    <text evidence="2">The sequence shown here is derived from an EMBL/GenBank/DDBJ whole genome shotgun (WGS) entry which is preliminary data.</text>
</comment>
<dbReference type="SUPFAM" id="SSF81383">
    <property type="entry name" value="F-box domain"/>
    <property type="match status" value="1"/>
</dbReference>
<dbReference type="InterPro" id="IPR001810">
    <property type="entry name" value="F-box_dom"/>
</dbReference>
<dbReference type="InterPro" id="IPR036047">
    <property type="entry name" value="F-box-like_dom_sf"/>
</dbReference>
<evidence type="ECO:0000259" key="1">
    <source>
        <dbReference type="Pfam" id="PF12937"/>
    </source>
</evidence>
<organism evidence="2 3">
    <name type="scientific">Linnemannia exigua</name>
    <dbReference type="NCBI Taxonomy" id="604196"/>
    <lineage>
        <taxon>Eukaryota</taxon>
        <taxon>Fungi</taxon>
        <taxon>Fungi incertae sedis</taxon>
        <taxon>Mucoromycota</taxon>
        <taxon>Mortierellomycotina</taxon>
        <taxon>Mortierellomycetes</taxon>
        <taxon>Mortierellales</taxon>
        <taxon>Mortierellaceae</taxon>
        <taxon>Linnemannia</taxon>
    </lineage>
</organism>
<name>A0AAD4HA86_9FUNG</name>
<reference evidence="2" key="1">
    <citation type="journal article" date="2020" name="Fungal Divers.">
        <title>Resolving the Mortierellaceae phylogeny through synthesis of multi-gene phylogenetics and phylogenomics.</title>
        <authorList>
            <person name="Vandepol N."/>
            <person name="Liber J."/>
            <person name="Desiro A."/>
            <person name="Na H."/>
            <person name="Kennedy M."/>
            <person name="Barry K."/>
            <person name="Grigoriev I.V."/>
            <person name="Miller A.N."/>
            <person name="O'Donnell K."/>
            <person name="Stajich J.E."/>
            <person name="Bonito G."/>
        </authorList>
    </citation>
    <scope>NUCLEOTIDE SEQUENCE</scope>
    <source>
        <strain evidence="2">NRRL 28262</strain>
    </source>
</reference>
<evidence type="ECO:0000313" key="3">
    <source>
        <dbReference type="Proteomes" id="UP001194580"/>
    </source>
</evidence>
<evidence type="ECO:0000313" key="2">
    <source>
        <dbReference type="EMBL" id="KAG0280236.1"/>
    </source>
</evidence>
<dbReference type="Proteomes" id="UP001194580">
    <property type="component" value="Unassembled WGS sequence"/>
</dbReference>
<feature type="domain" description="F-box" evidence="1">
    <location>
        <begin position="8"/>
        <end position="46"/>
    </location>
</feature>
<protein>
    <recommendedName>
        <fullName evidence="1">F-box domain-containing protein</fullName>
    </recommendedName>
</protein>
<keyword evidence="3" id="KW-1185">Reference proteome</keyword>
<dbReference type="Pfam" id="PF12937">
    <property type="entry name" value="F-box-like"/>
    <property type="match status" value="1"/>
</dbReference>
<accession>A0AAD4HA86</accession>
<dbReference type="EMBL" id="JAAAIL010000076">
    <property type="protein sequence ID" value="KAG0280236.1"/>
    <property type="molecule type" value="Genomic_DNA"/>
</dbReference>
<dbReference type="AlphaFoldDB" id="A0AAD4HA86"/>
<dbReference type="CDD" id="cd09917">
    <property type="entry name" value="F-box_SF"/>
    <property type="match status" value="1"/>
</dbReference>
<proteinExistence type="predicted"/>